<accession>A0ABN5XWR0</accession>
<name>A0ABN5XWR0_9FIRM</name>
<protein>
    <submittedName>
        <fullName evidence="1">Uncharacterized protein</fullName>
    </submittedName>
</protein>
<sequence>MNNIWVPAYKILSNTTFLDITSFNYDLDSIKLILTDVNNKELSVEANEIINFSYINEQALYLNEFNFTSAVDRKDFPHHFFYKVTNSTLIEQLVHDSANLLNANDLEHFLIRLSDGLFNIVCRSGNYKISEISRHV</sequence>
<keyword evidence="2" id="KW-1185">Reference proteome</keyword>
<organism evidence="1 2">
    <name type="scientific">Veillonella orientalis</name>
    <dbReference type="NCBI Taxonomy" id="2682455"/>
    <lineage>
        <taxon>Bacteria</taxon>
        <taxon>Bacillati</taxon>
        <taxon>Bacillota</taxon>
        <taxon>Negativicutes</taxon>
        <taxon>Veillonellales</taxon>
        <taxon>Veillonellaceae</taxon>
        <taxon>Veillonella</taxon>
    </lineage>
</organism>
<gene>
    <name evidence="1" type="ORF">VEIS1202513_16740</name>
</gene>
<proteinExistence type="predicted"/>
<dbReference type="EMBL" id="AP022322">
    <property type="protein sequence ID" value="BBU37153.1"/>
    <property type="molecule type" value="Genomic_DNA"/>
</dbReference>
<reference evidence="1 2" key="1">
    <citation type="submission" date="2020-01" db="EMBL/GenBank/DDBJ databases">
        <title>Veillonella burapaensis sp. nov., anaerobic, Gram-stain-negative coccus isolated from saliva of a Thai child.</title>
        <authorList>
            <person name="Mashima I."/>
            <person name="Theodorea C."/>
            <person name="Nakazawa F."/>
            <person name="Thaweboon B."/>
            <person name="Thaweboon S."/>
            <person name="Tamai R."/>
            <person name="Kiyoura Y."/>
        </authorList>
    </citation>
    <scope>NUCLEOTIDE SEQUENCE [LARGE SCALE GENOMIC DNA]</scope>
    <source>
        <strain evidence="1 2">S12025-13</strain>
    </source>
</reference>
<evidence type="ECO:0000313" key="2">
    <source>
        <dbReference type="Proteomes" id="UP000679260"/>
    </source>
</evidence>
<evidence type="ECO:0000313" key="1">
    <source>
        <dbReference type="EMBL" id="BBU37153.1"/>
    </source>
</evidence>
<dbReference type="RefSeq" id="WP_213467311.1">
    <property type="nucleotide sequence ID" value="NZ_AP022322.1"/>
</dbReference>
<dbReference type="Proteomes" id="UP000679260">
    <property type="component" value="Chromosome"/>
</dbReference>